<proteinExistence type="predicted"/>
<protein>
    <submittedName>
        <fullName evidence="3">Glycoside hydrolase family 105 protein</fullName>
    </submittedName>
</protein>
<dbReference type="InterPro" id="IPR012341">
    <property type="entry name" value="6hp_glycosidase-like_sf"/>
</dbReference>
<dbReference type="GO" id="GO:0016787">
    <property type="term" value="F:hydrolase activity"/>
    <property type="evidence" value="ECO:0007669"/>
    <property type="project" value="UniProtKB-KW"/>
</dbReference>
<keyword evidence="4" id="KW-1185">Reference proteome</keyword>
<keyword evidence="2" id="KW-0732">Signal</keyword>
<dbReference type="Gene3D" id="1.50.10.10">
    <property type="match status" value="1"/>
</dbReference>
<evidence type="ECO:0000313" key="4">
    <source>
        <dbReference type="Proteomes" id="UP000799423"/>
    </source>
</evidence>
<accession>A0A6A7APK0</accession>
<dbReference type="Proteomes" id="UP000799423">
    <property type="component" value="Unassembled WGS sequence"/>
</dbReference>
<dbReference type="InterPro" id="IPR052043">
    <property type="entry name" value="PolySaccharide_Degr_Enz"/>
</dbReference>
<dbReference type="InterPro" id="IPR008928">
    <property type="entry name" value="6-hairpin_glycosidase_sf"/>
</dbReference>
<evidence type="ECO:0000256" key="1">
    <source>
        <dbReference type="ARBA" id="ARBA00022801"/>
    </source>
</evidence>
<name>A0A6A7APK0_9PLEO</name>
<feature type="chain" id="PRO_5025541057" evidence="2">
    <location>
        <begin position="21"/>
        <end position="401"/>
    </location>
</feature>
<keyword evidence="1 3" id="KW-0378">Hydrolase</keyword>
<dbReference type="GO" id="GO:0005975">
    <property type="term" value="P:carbohydrate metabolic process"/>
    <property type="evidence" value="ECO:0007669"/>
    <property type="project" value="InterPro"/>
</dbReference>
<sequence length="401" mass="44020">MLSTGVGFITALIALTPALARHDNVTRQRYSIRMAESIMSRHQGILANSTDRSALLQAGFVQKAFTQLILQYPQDSSAAGVTAYITESVGSVVTTVSNATRDITYPLDRLSSGNGLLDVYNSTGEAKYLNGAEALRSSINLQPRNSDQSLWYYVYPHWGYLDGMYSFAPFLSAYSLSQSPVNTTALDDVLFQLSTLWLRCYHTGTGLLVHGYDASKTAVWASNTTGASQHVWGRSLGWYVMALVDTYEMLPSTPEYRSAQTYLSQIFARLASSLVQEPTRDARSGVWWQVLDEADGQGNYLESSGSSMFVYALLKGVRLGLLQDTKGTEYTNMARRAYKYLAATFVVDEGGRTLGWNGTVGVCSLNSTGTFEYYVGQPLVYNSVLGSAAFVLASLEVERLE</sequence>
<dbReference type="PANTHER" id="PTHR33886">
    <property type="entry name" value="UNSATURATED RHAMNOGALACTURONAN HYDROLASE (EUROFUNG)"/>
    <property type="match status" value="1"/>
</dbReference>
<reference evidence="3" key="1">
    <citation type="submission" date="2020-01" db="EMBL/GenBank/DDBJ databases">
        <authorList>
            <consortium name="DOE Joint Genome Institute"/>
            <person name="Haridas S."/>
            <person name="Albert R."/>
            <person name="Binder M."/>
            <person name="Bloem J."/>
            <person name="Labutti K."/>
            <person name="Salamov A."/>
            <person name="Andreopoulos B."/>
            <person name="Baker S.E."/>
            <person name="Barry K."/>
            <person name="Bills G."/>
            <person name="Bluhm B.H."/>
            <person name="Cannon C."/>
            <person name="Castanera R."/>
            <person name="Culley D.E."/>
            <person name="Daum C."/>
            <person name="Ezra D."/>
            <person name="Gonzalez J.B."/>
            <person name="Henrissat B."/>
            <person name="Kuo A."/>
            <person name="Liang C."/>
            <person name="Lipzen A."/>
            <person name="Lutzoni F."/>
            <person name="Magnuson J."/>
            <person name="Mondo S."/>
            <person name="Nolan M."/>
            <person name="Ohm R."/>
            <person name="Pangilinan J."/>
            <person name="Park H.-J."/>
            <person name="Ramirez L."/>
            <person name="Alfaro M."/>
            <person name="Sun H."/>
            <person name="Tritt A."/>
            <person name="Yoshinaga Y."/>
            <person name="Zwiers L.-H."/>
            <person name="Turgeon B.G."/>
            <person name="Goodwin S.B."/>
            <person name="Spatafora J.W."/>
            <person name="Crous P.W."/>
            <person name="Grigoriev I.V."/>
        </authorList>
    </citation>
    <scope>NUCLEOTIDE SEQUENCE</scope>
    <source>
        <strain evidence="3">IPT5</strain>
    </source>
</reference>
<dbReference type="SUPFAM" id="SSF48208">
    <property type="entry name" value="Six-hairpin glycosidases"/>
    <property type="match status" value="1"/>
</dbReference>
<feature type="signal peptide" evidence="2">
    <location>
        <begin position="1"/>
        <end position="20"/>
    </location>
</feature>
<dbReference type="InterPro" id="IPR010905">
    <property type="entry name" value="Glyco_hydro_88"/>
</dbReference>
<evidence type="ECO:0000256" key="2">
    <source>
        <dbReference type="SAM" id="SignalP"/>
    </source>
</evidence>
<gene>
    <name evidence="3" type="ORF">T440DRAFT_472803</name>
</gene>
<dbReference type="PANTHER" id="PTHR33886:SF11">
    <property type="entry name" value="WALL GLYCOSYL HYDROLASE YTER, PUTATIVE (AFU_ORTHOLOGUE AFUA_2G14630)-RELATED"/>
    <property type="match status" value="1"/>
</dbReference>
<organism evidence="3 4">
    <name type="scientific">Plenodomus tracheiphilus IPT5</name>
    <dbReference type="NCBI Taxonomy" id="1408161"/>
    <lineage>
        <taxon>Eukaryota</taxon>
        <taxon>Fungi</taxon>
        <taxon>Dikarya</taxon>
        <taxon>Ascomycota</taxon>
        <taxon>Pezizomycotina</taxon>
        <taxon>Dothideomycetes</taxon>
        <taxon>Pleosporomycetidae</taxon>
        <taxon>Pleosporales</taxon>
        <taxon>Pleosporineae</taxon>
        <taxon>Leptosphaeriaceae</taxon>
        <taxon>Plenodomus</taxon>
    </lineage>
</organism>
<dbReference type="EMBL" id="MU006351">
    <property type="protein sequence ID" value="KAF2845220.1"/>
    <property type="molecule type" value="Genomic_DNA"/>
</dbReference>
<evidence type="ECO:0000313" key="3">
    <source>
        <dbReference type="EMBL" id="KAF2845220.1"/>
    </source>
</evidence>
<dbReference type="AlphaFoldDB" id="A0A6A7APK0"/>
<dbReference type="OrthoDB" id="540611at2759"/>
<dbReference type="Pfam" id="PF07470">
    <property type="entry name" value="Glyco_hydro_88"/>
    <property type="match status" value="1"/>
</dbReference>